<dbReference type="InterPro" id="IPR012296">
    <property type="entry name" value="Nuclease_put_TT1808"/>
</dbReference>
<evidence type="ECO:0000313" key="3">
    <source>
        <dbReference type="Proteomes" id="UP000516173"/>
    </source>
</evidence>
<accession>A0A7G1KT28</accession>
<proteinExistence type="predicted"/>
<sequence length="194" mass="21170">MREVTATVPGRTVFVPTPPPTGFTAADLPRLTETVDASFELLDGQVVVEPLSTMWHNEARTALKTRLQDIAPMDVVITSGAGVDLGDTVPMPDLLAVDRSAIRPDRLAYPPATVHLVVEVVSPGTLTRDRVLRPAVYAAAGVRHLWRVENRDDTMVLHVHELQAGRYTPTAVFTGHVELDAPFPIDLELPAVTW</sequence>
<evidence type="ECO:0000313" key="2">
    <source>
        <dbReference type="EMBL" id="BCK58395.1"/>
    </source>
</evidence>
<organism evidence="2 3">
    <name type="scientific">Nocardia wallacei</name>
    <dbReference type="NCBI Taxonomy" id="480035"/>
    <lineage>
        <taxon>Bacteria</taxon>
        <taxon>Bacillati</taxon>
        <taxon>Actinomycetota</taxon>
        <taxon>Actinomycetes</taxon>
        <taxon>Mycobacteriales</taxon>
        <taxon>Nocardiaceae</taxon>
        <taxon>Nocardia</taxon>
    </lineage>
</organism>
<dbReference type="Proteomes" id="UP000516173">
    <property type="component" value="Chromosome"/>
</dbReference>
<dbReference type="InterPro" id="IPR011335">
    <property type="entry name" value="Restrct_endonuc-II-like"/>
</dbReference>
<dbReference type="EMBL" id="AP023396">
    <property type="protein sequence ID" value="BCK58395.1"/>
    <property type="molecule type" value="Genomic_DNA"/>
</dbReference>
<keyword evidence="3" id="KW-1185">Reference proteome</keyword>
<name>A0A7G1KT28_9NOCA</name>
<dbReference type="PANTHER" id="PTHR35400">
    <property type="entry name" value="SLR1083 PROTEIN"/>
    <property type="match status" value="1"/>
</dbReference>
<protein>
    <recommendedName>
        <fullName evidence="1">Putative restriction endonuclease domain-containing protein</fullName>
    </recommendedName>
</protein>
<dbReference type="Gene3D" id="3.90.1570.10">
    <property type="entry name" value="tt1808, chain A"/>
    <property type="match status" value="1"/>
</dbReference>
<dbReference type="SUPFAM" id="SSF52980">
    <property type="entry name" value="Restriction endonuclease-like"/>
    <property type="match status" value="1"/>
</dbReference>
<feature type="domain" description="Putative restriction endonuclease" evidence="1">
    <location>
        <begin position="28"/>
        <end position="190"/>
    </location>
</feature>
<dbReference type="AlphaFoldDB" id="A0A7G1KT28"/>
<dbReference type="InterPro" id="IPR008538">
    <property type="entry name" value="Uma2"/>
</dbReference>
<evidence type="ECO:0000259" key="1">
    <source>
        <dbReference type="Pfam" id="PF05685"/>
    </source>
</evidence>
<dbReference type="PANTHER" id="PTHR35400:SF3">
    <property type="entry name" value="SLL1072 PROTEIN"/>
    <property type="match status" value="1"/>
</dbReference>
<gene>
    <name evidence="2" type="ORF">NWFMUON74_61670</name>
</gene>
<dbReference type="KEGG" id="nwl:NWFMUON74_61670"/>
<dbReference type="CDD" id="cd06260">
    <property type="entry name" value="DUF820-like"/>
    <property type="match status" value="1"/>
</dbReference>
<reference evidence="2 3" key="1">
    <citation type="submission" date="2020-08" db="EMBL/GenBank/DDBJ databases">
        <title>Genome Sequencing of Nocardia wallacei strain FMUON74 and assembly.</title>
        <authorList>
            <person name="Toyokawa M."/>
            <person name="Uesaka K."/>
        </authorList>
    </citation>
    <scope>NUCLEOTIDE SEQUENCE [LARGE SCALE GENOMIC DNA]</scope>
    <source>
        <strain evidence="2 3">FMUON74</strain>
    </source>
</reference>
<dbReference type="Pfam" id="PF05685">
    <property type="entry name" value="Uma2"/>
    <property type="match status" value="1"/>
</dbReference>